<dbReference type="PANTHER" id="PTHR40626:SF11">
    <property type="entry name" value="ZINC FINGER PROTEIN YPR022C"/>
    <property type="match status" value="1"/>
</dbReference>
<keyword evidence="6" id="KW-0539">Nucleus</keyword>
<evidence type="ECO:0000259" key="9">
    <source>
        <dbReference type="PROSITE" id="PS50157"/>
    </source>
</evidence>
<dbReference type="FunFam" id="3.30.160.60:FF:000446">
    <property type="entry name" value="Zinc finger protein"/>
    <property type="match status" value="1"/>
</dbReference>
<evidence type="ECO:0000313" key="11">
    <source>
        <dbReference type="Proteomes" id="UP001243989"/>
    </source>
</evidence>
<evidence type="ECO:0000256" key="1">
    <source>
        <dbReference type="ARBA" id="ARBA00004123"/>
    </source>
</evidence>
<dbReference type="GeneID" id="85479365"/>
<dbReference type="PROSITE" id="PS00028">
    <property type="entry name" value="ZINC_FINGER_C2H2_1"/>
    <property type="match status" value="2"/>
</dbReference>
<dbReference type="Proteomes" id="UP001243989">
    <property type="component" value="Unassembled WGS sequence"/>
</dbReference>
<evidence type="ECO:0000256" key="6">
    <source>
        <dbReference type="ARBA" id="ARBA00023242"/>
    </source>
</evidence>
<dbReference type="EMBL" id="JAHMHQ010000003">
    <property type="protein sequence ID" value="KAK1641499.1"/>
    <property type="molecule type" value="Genomic_DNA"/>
</dbReference>
<dbReference type="GO" id="GO:0000785">
    <property type="term" value="C:chromatin"/>
    <property type="evidence" value="ECO:0007669"/>
    <property type="project" value="TreeGrafter"/>
</dbReference>
<sequence length="160" mass="17995">MGSPNEVEQTSHTCGVCPRSFTRIENFKRHQKTHQGNLPHHCIICQKRFSRSDFLKKHQRLHQKLNQENASRGEHKISSPKKVDYSFIMEDPNPLSSLSRGKDRETEAANPPLVGDLQLQYSDVGRAMNITRSNTSYAASSVLLPSGVAFSRSQDTMVTA</sequence>
<dbReference type="SUPFAM" id="SSF57667">
    <property type="entry name" value="beta-beta-alpha zinc fingers"/>
    <property type="match status" value="1"/>
</dbReference>
<evidence type="ECO:0000313" key="10">
    <source>
        <dbReference type="EMBL" id="KAK1641499.1"/>
    </source>
</evidence>
<evidence type="ECO:0000256" key="2">
    <source>
        <dbReference type="ARBA" id="ARBA00022723"/>
    </source>
</evidence>
<evidence type="ECO:0000256" key="4">
    <source>
        <dbReference type="ARBA" id="ARBA00022771"/>
    </source>
</evidence>
<feature type="domain" description="C2H2-type" evidence="9">
    <location>
        <begin position="40"/>
        <end position="67"/>
    </location>
</feature>
<dbReference type="InterPro" id="IPR036236">
    <property type="entry name" value="Znf_C2H2_sf"/>
</dbReference>
<dbReference type="AlphaFoldDB" id="A0AAJ0EJZ7"/>
<dbReference type="Pfam" id="PF00096">
    <property type="entry name" value="zf-C2H2"/>
    <property type="match status" value="2"/>
</dbReference>
<evidence type="ECO:0000256" key="3">
    <source>
        <dbReference type="ARBA" id="ARBA00022737"/>
    </source>
</evidence>
<keyword evidence="11" id="KW-1185">Reference proteome</keyword>
<dbReference type="PROSITE" id="PS50157">
    <property type="entry name" value="ZINC_FINGER_C2H2_2"/>
    <property type="match status" value="2"/>
</dbReference>
<name>A0AAJ0EJZ7_9PEZI</name>
<dbReference type="Gene3D" id="3.30.160.60">
    <property type="entry name" value="Classic Zinc Finger"/>
    <property type="match status" value="2"/>
</dbReference>
<dbReference type="GO" id="GO:0005634">
    <property type="term" value="C:nucleus"/>
    <property type="evidence" value="ECO:0007669"/>
    <property type="project" value="UniProtKB-SubCell"/>
</dbReference>
<keyword evidence="3" id="KW-0677">Repeat</keyword>
<evidence type="ECO:0000256" key="7">
    <source>
        <dbReference type="PROSITE-ProRule" id="PRU00042"/>
    </source>
</evidence>
<dbReference type="PANTHER" id="PTHR40626">
    <property type="entry name" value="MIP31509P"/>
    <property type="match status" value="1"/>
</dbReference>
<accession>A0AAJ0EJZ7</accession>
<feature type="domain" description="C2H2-type" evidence="9">
    <location>
        <begin position="12"/>
        <end position="39"/>
    </location>
</feature>
<gene>
    <name evidence="10" type="ORF">BDP81DRAFT_468921</name>
</gene>
<feature type="region of interest" description="Disordered" evidence="8">
    <location>
        <begin position="65"/>
        <end position="111"/>
    </location>
</feature>
<comment type="subcellular location">
    <subcellularLocation>
        <location evidence="1">Nucleus</location>
    </subcellularLocation>
</comment>
<proteinExistence type="predicted"/>
<dbReference type="InterPro" id="IPR051059">
    <property type="entry name" value="VerF-like"/>
</dbReference>
<feature type="compositionally biased region" description="Basic and acidic residues" evidence="8">
    <location>
        <begin position="71"/>
        <end position="84"/>
    </location>
</feature>
<reference evidence="10" key="1">
    <citation type="submission" date="2021-06" db="EMBL/GenBank/DDBJ databases">
        <title>Comparative genomics, transcriptomics and evolutionary studies reveal genomic signatures of adaptation to plant cell wall in hemibiotrophic fungi.</title>
        <authorList>
            <consortium name="DOE Joint Genome Institute"/>
            <person name="Baroncelli R."/>
            <person name="Diaz J.F."/>
            <person name="Benocci T."/>
            <person name="Peng M."/>
            <person name="Battaglia E."/>
            <person name="Haridas S."/>
            <person name="Andreopoulos W."/>
            <person name="Labutti K."/>
            <person name="Pangilinan J."/>
            <person name="Floch G.L."/>
            <person name="Makela M.R."/>
            <person name="Henrissat B."/>
            <person name="Grigoriev I.V."/>
            <person name="Crouch J.A."/>
            <person name="De Vries R.P."/>
            <person name="Sukno S.A."/>
            <person name="Thon M.R."/>
        </authorList>
    </citation>
    <scope>NUCLEOTIDE SEQUENCE</scope>
    <source>
        <strain evidence="10">CBS 102054</strain>
    </source>
</reference>
<evidence type="ECO:0000256" key="8">
    <source>
        <dbReference type="SAM" id="MobiDB-lite"/>
    </source>
</evidence>
<dbReference type="GO" id="GO:0000978">
    <property type="term" value="F:RNA polymerase II cis-regulatory region sequence-specific DNA binding"/>
    <property type="evidence" value="ECO:0007669"/>
    <property type="project" value="InterPro"/>
</dbReference>
<keyword evidence="5" id="KW-0862">Zinc</keyword>
<dbReference type="GO" id="GO:0000981">
    <property type="term" value="F:DNA-binding transcription factor activity, RNA polymerase II-specific"/>
    <property type="evidence" value="ECO:0007669"/>
    <property type="project" value="InterPro"/>
</dbReference>
<feature type="non-terminal residue" evidence="10">
    <location>
        <position position="160"/>
    </location>
</feature>
<protein>
    <recommendedName>
        <fullName evidence="9">C2H2-type domain-containing protein</fullName>
    </recommendedName>
</protein>
<dbReference type="RefSeq" id="XP_060450106.1">
    <property type="nucleotide sequence ID" value="XM_060594503.1"/>
</dbReference>
<dbReference type="GO" id="GO:0008270">
    <property type="term" value="F:zinc ion binding"/>
    <property type="evidence" value="ECO:0007669"/>
    <property type="project" value="UniProtKB-KW"/>
</dbReference>
<dbReference type="InterPro" id="IPR013087">
    <property type="entry name" value="Znf_C2H2_type"/>
</dbReference>
<organism evidence="10 11">
    <name type="scientific">Colletotrichum phormii</name>
    <dbReference type="NCBI Taxonomy" id="359342"/>
    <lineage>
        <taxon>Eukaryota</taxon>
        <taxon>Fungi</taxon>
        <taxon>Dikarya</taxon>
        <taxon>Ascomycota</taxon>
        <taxon>Pezizomycotina</taxon>
        <taxon>Sordariomycetes</taxon>
        <taxon>Hypocreomycetidae</taxon>
        <taxon>Glomerellales</taxon>
        <taxon>Glomerellaceae</taxon>
        <taxon>Colletotrichum</taxon>
        <taxon>Colletotrichum acutatum species complex</taxon>
    </lineage>
</organism>
<dbReference type="SMART" id="SM00355">
    <property type="entry name" value="ZnF_C2H2"/>
    <property type="match status" value="2"/>
</dbReference>
<keyword evidence="2" id="KW-0479">Metal-binding</keyword>
<keyword evidence="4 7" id="KW-0863">Zinc-finger</keyword>
<evidence type="ECO:0000256" key="5">
    <source>
        <dbReference type="ARBA" id="ARBA00022833"/>
    </source>
</evidence>
<comment type="caution">
    <text evidence="10">The sequence shown here is derived from an EMBL/GenBank/DDBJ whole genome shotgun (WGS) entry which is preliminary data.</text>
</comment>